<feature type="chain" id="PRO_5006387783" description="SCP domain-containing protein" evidence="1">
    <location>
        <begin position="25"/>
        <end position="189"/>
    </location>
</feature>
<evidence type="ECO:0008006" key="4">
    <source>
        <dbReference type="Google" id="ProtNLM"/>
    </source>
</evidence>
<evidence type="ECO:0000313" key="2">
    <source>
        <dbReference type="EMBL" id="KRG03354.1"/>
    </source>
</evidence>
<reference evidence="2 3" key="1">
    <citation type="journal article" date="2007" name="Nature">
        <title>Evolution of genes and genomes on the Drosophila phylogeny.</title>
        <authorList>
            <consortium name="Drosophila 12 Genomes Consortium"/>
            <person name="Clark A.G."/>
            <person name="Eisen M.B."/>
            <person name="Smith D.R."/>
            <person name="Bergman C.M."/>
            <person name="Oliver B."/>
            <person name="Markow T.A."/>
            <person name="Kaufman T.C."/>
            <person name="Kellis M."/>
            <person name="Gelbart W."/>
            <person name="Iyer V.N."/>
            <person name="Pollard D.A."/>
            <person name="Sackton T.B."/>
            <person name="Larracuente A.M."/>
            <person name="Singh N.D."/>
            <person name="Abad J.P."/>
            <person name="Abt D.N."/>
            <person name="Adryan B."/>
            <person name="Aguade M."/>
            <person name="Akashi H."/>
            <person name="Anderson W.W."/>
            <person name="Aquadro C.F."/>
            <person name="Ardell D.H."/>
            <person name="Arguello R."/>
            <person name="Artieri C.G."/>
            <person name="Barbash D.A."/>
            <person name="Barker D."/>
            <person name="Barsanti P."/>
            <person name="Batterham P."/>
            <person name="Batzoglou S."/>
            <person name="Begun D."/>
            <person name="Bhutkar A."/>
            <person name="Blanco E."/>
            <person name="Bosak S.A."/>
            <person name="Bradley R.K."/>
            <person name="Brand A.D."/>
            <person name="Brent M.R."/>
            <person name="Brooks A.N."/>
            <person name="Brown R.H."/>
            <person name="Butlin R.K."/>
            <person name="Caggese C."/>
            <person name="Calvi B.R."/>
            <person name="Bernardo de Carvalho A."/>
            <person name="Caspi A."/>
            <person name="Castrezana S."/>
            <person name="Celniker S.E."/>
            <person name="Chang J.L."/>
            <person name="Chapple C."/>
            <person name="Chatterji S."/>
            <person name="Chinwalla A."/>
            <person name="Civetta A."/>
            <person name="Clifton S.W."/>
            <person name="Comeron J.M."/>
            <person name="Costello J.C."/>
            <person name="Coyne J.A."/>
            <person name="Daub J."/>
            <person name="David R.G."/>
            <person name="Delcher A.L."/>
            <person name="Delehaunty K."/>
            <person name="Do C.B."/>
            <person name="Ebling H."/>
            <person name="Edwards K."/>
            <person name="Eickbush T."/>
            <person name="Evans J.D."/>
            <person name="Filipski A."/>
            <person name="Findeiss S."/>
            <person name="Freyhult E."/>
            <person name="Fulton L."/>
            <person name="Fulton R."/>
            <person name="Garcia A.C."/>
            <person name="Gardiner A."/>
            <person name="Garfield D.A."/>
            <person name="Garvin B.E."/>
            <person name="Gibson G."/>
            <person name="Gilbert D."/>
            <person name="Gnerre S."/>
            <person name="Godfrey J."/>
            <person name="Good R."/>
            <person name="Gotea V."/>
            <person name="Gravely B."/>
            <person name="Greenberg A.J."/>
            <person name="Griffiths-Jones S."/>
            <person name="Gross S."/>
            <person name="Guigo R."/>
            <person name="Gustafson E.A."/>
            <person name="Haerty W."/>
            <person name="Hahn M.W."/>
            <person name="Halligan D.L."/>
            <person name="Halpern A.L."/>
            <person name="Halter G.M."/>
            <person name="Han M.V."/>
            <person name="Heger A."/>
            <person name="Hillier L."/>
            <person name="Hinrichs A.S."/>
            <person name="Holmes I."/>
            <person name="Hoskins R.A."/>
            <person name="Hubisz M.J."/>
            <person name="Hultmark D."/>
            <person name="Huntley M.A."/>
            <person name="Jaffe D.B."/>
            <person name="Jagadeeshan S."/>
            <person name="Jeck W.R."/>
            <person name="Johnson J."/>
            <person name="Jones C.D."/>
            <person name="Jordan W.C."/>
            <person name="Karpen G.H."/>
            <person name="Kataoka E."/>
            <person name="Keightley P.D."/>
            <person name="Kheradpour P."/>
            <person name="Kirkness E.F."/>
            <person name="Koerich L.B."/>
            <person name="Kristiansen K."/>
            <person name="Kudrna D."/>
            <person name="Kulathinal R.J."/>
            <person name="Kumar S."/>
            <person name="Kwok R."/>
            <person name="Lander E."/>
            <person name="Langley C.H."/>
            <person name="Lapoint R."/>
            <person name="Lazzaro B.P."/>
            <person name="Lee S.J."/>
            <person name="Levesque L."/>
            <person name="Li R."/>
            <person name="Lin C.F."/>
            <person name="Lin M.F."/>
            <person name="Lindblad-Toh K."/>
            <person name="Llopart A."/>
            <person name="Long M."/>
            <person name="Low L."/>
            <person name="Lozovsky E."/>
            <person name="Lu J."/>
            <person name="Luo M."/>
            <person name="Machado C.A."/>
            <person name="Makalowski W."/>
            <person name="Marzo M."/>
            <person name="Matsuda M."/>
            <person name="Matzkin L."/>
            <person name="McAllister B."/>
            <person name="McBride C.S."/>
            <person name="McKernan B."/>
            <person name="McKernan K."/>
            <person name="Mendez-Lago M."/>
            <person name="Minx P."/>
            <person name="Mollenhauer M.U."/>
            <person name="Montooth K."/>
            <person name="Mount S.M."/>
            <person name="Mu X."/>
            <person name="Myers E."/>
            <person name="Negre B."/>
            <person name="Newfeld S."/>
            <person name="Nielsen R."/>
            <person name="Noor M.A."/>
            <person name="O'Grady P."/>
            <person name="Pachter L."/>
            <person name="Papaceit M."/>
            <person name="Parisi M.J."/>
            <person name="Parisi M."/>
            <person name="Parts L."/>
            <person name="Pedersen J.S."/>
            <person name="Pesole G."/>
            <person name="Phillippy A.M."/>
            <person name="Ponting C.P."/>
            <person name="Pop M."/>
            <person name="Porcelli D."/>
            <person name="Powell J.R."/>
            <person name="Prohaska S."/>
            <person name="Pruitt K."/>
            <person name="Puig M."/>
            <person name="Quesneville H."/>
            <person name="Ram K.R."/>
            <person name="Rand D."/>
            <person name="Rasmussen M.D."/>
            <person name="Reed L.K."/>
            <person name="Reenan R."/>
            <person name="Reily A."/>
            <person name="Remington K.A."/>
            <person name="Rieger T.T."/>
            <person name="Ritchie M.G."/>
            <person name="Robin C."/>
            <person name="Rogers Y.H."/>
            <person name="Rohde C."/>
            <person name="Rozas J."/>
            <person name="Rubenfield M.J."/>
            <person name="Ruiz A."/>
            <person name="Russo S."/>
            <person name="Salzberg S.L."/>
            <person name="Sanchez-Gracia A."/>
            <person name="Saranga D.J."/>
            <person name="Sato H."/>
            <person name="Schaeffer S.W."/>
            <person name="Schatz M.C."/>
            <person name="Schlenke T."/>
            <person name="Schwartz R."/>
            <person name="Segarra C."/>
            <person name="Singh R.S."/>
            <person name="Sirot L."/>
            <person name="Sirota M."/>
            <person name="Sisneros N.B."/>
            <person name="Smith C.D."/>
            <person name="Smith T.F."/>
            <person name="Spieth J."/>
            <person name="Stage D.E."/>
            <person name="Stark A."/>
            <person name="Stephan W."/>
            <person name="Strausberg R.L."/>
            <person name="Strempel S."/>
            <person name="Sturgill D."/>
            <person name="Sutton G."/>
            <person name="Sutton G.G."/>
            <person name="Tao W."/>
            <person name="Teichmann S."/>
            <person name="Tobari Y.N."/>
            <person name="Tomimura Y."/>
            <person name="Tsolas J.M."/>
            <person name="Valente V.L."/>
            <person name="Venter E."/>
            <person name="Venter J.C."/>
            <person name="Vicario S."/>
            <person name="Vieira F.G."/>
            <person name="Vilella A.J."/>
            <person name="Villasante A."/>
            <person name="Walenz B."/>
            <person name="Wang J."/>
            <person name="Wasserman M."/>
            <person name="Watts T."/>
            <person name="Wilson D."/>
            <person name="Wilson R.K."/>
            <person name="Wing R.A."/>
            <person name="Wolfner M.F."/>
            <person name="Wong A."/>
            <person name="Wong G.K."/>
            <person name="Wu C.I."/>
            <person name="Wu G."/>
            <person name="Yamamoto D."/>
            <person name="Yang H.P."/>
            <person name="Yang S.P."/>
            <person name="Yorke J.A."/>
            <person name="Yoshida K."/>
            <person name="Zdobnov E."/>
            <person name="Zhang P."/>
            <person name="Zhang Y."/>
            <person name="Zimin A.V."/>
            <person name="Baldwin J."/>
            <person name="Abdouelleil A."/>
            <person name="Abdulkadir J."/>
            <person name="Abebe A."/>
            <person name="Abera B."/>
            <person name="Abreu J."/>
            <person name="Acer S.C."/>
            <person name="Aftuck L."/>
            <person name="Alexander A."/>
            <person name="An P."/>
            <person name="Anderson E."/>
            <person name="Anderson S."/>
            <person name="Arachi H."/>
            <person name="Azer M."/>
            <person name="Bachantsang P."/>
            <person name="Barry A."/>
            <person name="Bayul T."/>
            <person name="Berlin A."/>
            <person name="Bessette D."/>
            <person name="Bloom T."/>
            <person name="Blye J."/>
            <person name="Boguslavskiy L."/>
            <person name="Bonnet C."/>
            <person name="Boukhgalter B."/>
            <person name="Bourzgui I."/>
            <person name="Brown A."/>
            <person name="Cahill P."/>
            <person name="Channer S."/>
            <person name="Cheshatsang Y."/>
            <person name="Chuda L."/>
            <person name="Citroen M."/>
            <person name="Collymore A."/>
            <person name="Cooke P."/>
            <person name="Costello M."/>
            <person name="D'Aco K."/>
            <person name="Daza R."/>
            <person name="De Haan G."/>
            <person name="DeGray S."/>
            <person name="DeMaso C."/>
            <person name="Dhargay N."/>
            <person name="Dooley K."/>
            <person name="Dooley E."/>
            <person name="Doricent M."/>
            <person name="Dorje P."/>
            <person name="Dorjee K."/>
            <person name="Dupes A."/>
            <person name="Elong R."/>
            <person name="Falk J."/>
            <person name="Farina A."/>
            <person name="Faro S."/>
            <person name="Ferguson D."/>
            <person name="Fisher S."/>
            <person name="Foley C.D."/>
            <person name="Franke A."/>
            <person name="Friedrich D."/>
            <person name="Gadbois L."/>
            <person name="Gearin G."/>
            <person name="Gearin C.R."/>
            <person name="Giannoukos G."/>
            <person name="Goode T."/>
            <person name="Graham J."/>
            <person name="Grandbois E."/>
            <person name="Grewal S."/>
            <person name="Gyaltsen K."/>
            <person name="Hafez N."/>
            <person name="Hagos B."/>
            <person name="Hall J."/>
            <person name="Henson C."/>
            <person name="Hollinger A."/>
            <person name="Honan T."/>
            <person name="Huard M.D."/>
            <person name="Hughes L."/>
            <person name="Hurhula B."/>
            <person name="Husby M.E."/>
            <person name="Kamat A."/>
            <person name="Kanga B."/>
            <person name="Kashin S."/>
            <person name="Khazanovich D."/>
            <person name="Kisner P."/>
            <person name="Lance K."/>
            <person name="Lara M."/>
            <person name="Lee W."/>
            <person name="Lennon N."/>
            <person name="Letendre F."/>
            <person name="LeVine R."/>
            <person name="Lipovsky A."/>
            <person name="Liu X."/>
            <person name="Liu J."/>
            <person name="Liu S."/>
            <person name="Lokyitsang T."/>
            <person name="Lokyitsang Y."/>
            <person name="Lubonja R."/>
            <person name="Lui A."/>
            <person name="MacDonald P."/>
            <person name="Magnisalis V."/>
            <person name="Maru K."/>
            <person name="Matthews C."/>
            <person name="McCusker W."/>
            <person name="McDonough S."/>
            <person name="Mehta T."/>
            <person name="Meldrim J."/>
            <person name="Meneus L."/>
            <person name="Mihai O."/>
            <person name="Mihalev A."/>
            <person name="Mihova T."/>
            <person name="Mittelman R."/>
            <person name="Mlenga V."/>
            <person name="Montmayeur A."/>
            <person name="Mulrain L."/>
            <person name="Navidi A."/>
            <person name="Naylor J."/>
            <person name="Negash T."/>
            <person name="Nguyen T."/>
            <person name="Nguyen N."/>
            <person name="Nicol R."/>
            <person name="Norbu C."/>
            <person name="Norbu N."/>
            <person name="Novod N."/>
            <person name="O'Neill B."/>
            <person name="Osman S."/>
            <person name="Markiewicz E."/>
            <person name="Oyono O.L."/>
            <person name="Patti C."/>
            <person name="Phunkhang P."/>
            <person name="Pierre F."/>
            <person name="Priest M."/>
            <person name="Raghuraman S."/>
            <person name="Rege F."/>
            <person name="Reyes R."/>
            <person name="Rise C."/>
            <person name="Rogov P."/>
            <person name="Ross K."/>
            <person name="Ryan E."/>
            <person name="Settipalli S."/>
            <person name="Shea T."/>
            <person name="Sherpa N."/>
            <person name="Shi L."/>
            <person name="Shih D."/>
            <person name="Sparrow T."/>
            <person name="Spaulding J."/>
            <person name="Stalker J."/>
            <person name="Stange-Thomann N."/>
            <person name="Stavropoulos S."/>
            <person name="Stone C."/>
            <person name="Strader C."/>
            <person name="Tesfaye S."/>
            <person name="Thomson T."/>
            <person name="Thoulutsang Y."/>
            <person name="Thoulutsang D."/>
            <person name="Topham K."/>
            <person name="Topping I."/>
            <person name="Tsamla T."/>
            <person name="Vassiliev H."/>
            <person name="Vo A."/>
            <person name="Wangchuk T."/>
            <person name="Wangdi T."/>
            <person name="Weiand M."/>
            <person name="Wilkinson J."/>
            <person name="Wilson A."/>
            <person name="Yadav S."/>
            <person name="Young G."/>
            <person name="Yu Q."/>
            <person name="Zembek L."/>
            <person name="Zhong D."/>
            <person name="Zimmer A."/>
            <person name="Zwirko Z."/>
            <person name="Jaffe D.B."/>
            <person name="Alvarez P."/>
            <person name="Brockman W."/>
            <person name="Butler J."/>
            <person name="Chin C."/>
            <person name="Gnerre S."/>
            <person name="Grabherr M."/>
            <person name="Kleber M."/>
            <person name="Mauceli E."/>
            <person name="MacCallum I."/>
        </authorList>
    </citation>
    <scope>NUCLEOTIDE SEQUENCE [LARGE SCALE GENOMIC DNA]</scope>
    <source>
        <strain evidence="3">Tucson 15081-1352.22</strain>
    </source>
</reference>
<accession>A0A0Q9XCK1</accession>
<dbReference type="SMART" id="SM00697">
    <property type="entry name" value="DM8"/>
    <property type="match status" value="1"/>
</dbReference>
<proteinExistence type="predicted"/>
<name>A0A0Q9XCK1_DROMO</name>
<sequence length="189" mass="22112">MRKVFVIYVVVQLWLVLILHPNNAALLKFTNARCRVHNASWVKVNLCRLKALSRNRTVFNFNATMLYPAYQIWMDAQLLKKANGYKPWLYNASADICRFLQKPFNPVIILFVKAIRNYTNFNHTCPSVGPLIASGLHMPYEKLGIPFPTGEYLVKLDWFYHHRKQLSTDFYFLVDEGILNTTVIPNKRF</sequence>
<dbReference type="EMBL" id="CH933807">
    <property type="protein sequence ID" value="KRG03354.1"/>
    <property type="molecule type" value="Genomic_DNA"/>
</dbReference>
<dbReference type="PANTHER" id="PTHR20898:SF0">
    <property type="entry name" value="DAEDALUS ON 3-RELATED"/>
    <property type="match status" value="1"/>
</dbReference>
<dbReference type="InParanoid" id="A0A0Q9XCK1"/>
<dbReference type="AlphaFoldDB" id="A0A0Q9XCK1"/>
<dbReference type="Proteomes" id="UP000009192">
    <property type="component" value="Unassembled WGS sequence"/>
</dbReference>
<dbReference type="Pfam" id="PF06477">
    <property type="entry name" value="DUF1091"/>
    <property type="match status" value="1"/>
</dbReference>
<evidence type="ECO:0000313" key="3">
    <source>
        <dbReference type="Proteomes" id="UP000009192"/>
    </source>
</evidence>
<feature type="signal peptide" evidence="1">
    <location>
        <begin position="1"/>
        <end position="24"/>
    </location>
</feature>
<dbReference type="OrthoDB" id="7859583at2759"/>
<organism evidence="2 3">
    <name type="scientific">Drosophila mojavensis</name>
    <name type="common">Fruit fly</name>
    <dbReference type="NCBI Taxonomy" id="7230"/>
    <lineage>
        <taxon>Eukaryota</taxon>
        <taxon>Metazoa</taxon>
        <taxon>Ecdysozoa</taxon>
        <taxon>Arthropoda</taxon>
        <taxon>Hexapoda</taxon>
        <taxon>Insecta</taxon>
        <taxon>Pterygota</taxon>
        <taxon>Neoptera</taxon>
        <taxon>Endopterygota</taxon>
        <taxon>Diptera</taxon>
        <taxon>Brachycera</taxon>
        <taxon>Muscomorpha</taxon>
        <taxon>Ephydroidea</taxon>
        <taxon>Drosophilidae</taxon>
        <taxon>Drosophila</taxon>
    </lineage>
</organism>
<dbReference type="InterPro" id="IPR010512">
    <property type="entry name" value="DUF1091"/>
</dbReference>
<protein>
    <recommendedName>
        <fullName evidence="4">SCP domain-containing protein</fullName>
    </recommendedName>
</protein>
<dbReference type="PANTHER" id="PTHR20898">
    <property type="entry name" value="DAEDALUS ON 3-RELATED-RELATED"/>
    <property type="match status" value="1"/>
</dbReference>
<gene>
    <name evidence="2" type="primary">Dmoj\GI26619</name>
    <name evidence="2" type="ORF">Dmoj_GI26619</name>
</gene>
<keyword evidence="3" id="KW-1185">Reference proteome</keyword>
<evidence type="ECO:0000256" key="1">
    <source>
        <dbReference type="SAM" id="SignalP"/>
    </source>
</evidence>
<keyword evidence="1" id="KW-0732">Signal</keyword>
<dbReference type="KEGG" id="dmo:Dmoj_GI26619"/>